<reference evidence="2 3" key="1">
    <citation type="journal article" date="2013" name="Genome Biol. Evol.">
        <title>Life in an arsenic-containing gold mine: genome and physiology of the autotrophic arsenite-oxidizing bacterium rhizobium sp. NT-26.</title>
        <authorList>
            <person name="Andres J."/>
            <person name="Arsene-Ploetze F."/>
            <person name="Barbe V."/>
            <person name="Brochier-Armanet C."/>
            <person name="Cleiss-Arnold J."/>
            <person name="Coppee J.Y."/>
            <person name="Dillies M.A."/>
            <person name="Geist"/>
            <person name="L"/>
            <person name="Joublin A."/>
            <person name="Koechler S."/>
            <person name="Lassalle F."/>
            <person name="Marchal M."/>
            <person name="Medigue C."/>
            <person name="Muller D."/>
            <person name="Nesme X."/>
            <person name="Plewniak F."/>
            <person name="Proux C."/>
            <person name="Ramirez-Bahena M.H."/>
            <person name="Schenowitz C."/>
            <person name="Sismeiro O."/>
            <person name="Vallenet D."/>
            <person name="Santini J.M."/>
            <person name="Bertin P.N."/>
        </authorList>
    </citation>
    <scope>NUCLEOTIDE SEQUENCE [LARGE SCALE GENOMIC DNA]</scope>
    <source>
        <strain evidence="2 3">NT-26</strain>
    </source>
</reference>
<evidence type="ECO:0000256" key="1">
    <source>
        <dbReference type="SAM" id="MobiDB-lite"/>
    </source>
</evidence>
<dbReference type="EMBL" id="FO082820">
    <property type="protein sequence ID" value="CCF17800.1"/>
    <property type="molecule type" value="Genomic_DNA"/>
</dbReference>
<proteinExistence type="predicted"/>
<protein>
    <submittedName>
        <fullName evidence="2">Uncharacterized protein</fullName>
    </submittedName>
</protein>
<feature type="region of interest" description="Disordered" evidence="1">
    <location>
        <begin position="64"/>
        <end position="85"/>
    </location>
</feature>
<sequence>METPSLPKPPLRRREKLLLGPHPVLEQPHQQHCQFVGMGVVLGYHLCEHSFEQGKVFGTKKNIGGNTATHDDTLRPEKALGKSVW</sequence>
<evidence type="ECO:0000313" key="3">
    <source>
        <dbReference type="Proteomes" id="UP000010792"/>
    </source>
</evidence>
<dbReference type="Proteomes" id="UP000010792">
    <property type="component" value="Chromosome"/>
</dbReference>
<evidence type="ECO:0000313" key="2">
    <source>
        <dbReference type="EMBL" id="CCF17800.1"/>
    </source>
</evidence>
<gene>
    <name evidence="2" type="ORF">NT26_0074</name>
</gene>
<feature type="compositionally biased region" description="Basic and acidic residues" evidence="1">
    <location>
        <begin position="69"/>
        <end position="85"/>
    </location>
</feature>
<dbReference type="KEGG" id="rht:NT26_0074"/>
<dbReference type="AlphaFoldDB" id="L0NA26"/>
<accession>L0NA26</accession>
<keyword evidence="3" id="KW-1185">Reference proteome</keyword>
<organism evidence="2 3">
    <name type="scientific">Pseudorhizobium banfieldiae</name>
    <dbReference type="NCBI Taxonomy" id="1125847"/>
    <lineage>
        <taxon>Bacteria</taxon>
        <taxon>Pseudomonadati</taxon>
        <taxon>Pseudomonadota</taxon>
        <taxon>Alphaproteobacteria</taxon>
        <taxon>Hyphomicrobiales</taxon>
        <taxon>Rhizobiaceae</taxon>
        <taxon>Rhizobium/Agrobacterium group</taxon>
        <taxon>Pseudorhizobium</taxon>
    </lineage>
</organism>
<name>L0NA26_9HYPH</name>